<accession>A0A8H7QYQ9</accession>
<reference evidence="3" key="1">
    <citation type="submission" date="2020-12" db="EMBL/GenBank/DDBJ databases">
        <title>Metabolic potential, ecology and presence of endohyphal bacteria is reflected in genomic diversity of Mucoromycotina.</title>
        <authorList>
            <person name="Muszewska A."/>
            <person name="Okrasinska A."/>
            <person name="Steczkiewicz K."/>
            <person name="Drgas O."/>
            <person name="Orlowska M."/>
            <person name="Perlinska-Lenart U."/>
            <person name="Aleksandrzak-Piekarczyk T."/>
            <person name="Szatraj K."/>
            <person name="Zielenkiewicz U."/>
            <person name="Pilsyk S."/>
            <person name="Malc E."/>
            <person name="Mieczkowski P."/>
            <person name="Kruszewska J.S."/>
            <person name="Biernat P."/>
            <person name="Pawlowska J."/>
        </authorList>
    </citation>
    <scope>NUCLEOTIDE SEQUENCE</scope>
    <source>
        <strain evidence="3">WA0000017839</strain>
    </source>
</reference>
<dbReference type="AlphaFoldDB" id="A0A8H7QYQ9"/>
<protein>
    <submittedName>
        <fullName evidence="3">Uncharacterized protein</fullName>
    </submittedName>
</protein>
<dbReference type="Proteomes" id="UP000603453">
    <property type="component" value="Unassembled WGS sequence"/>
</dbReference>
<evidence type="ECO:0000256" key="1">
    <source>
        <dbReference type="SAM" id="MobiDB-lite"/>
    </source>
</evidence>
<organism evidence="3 4">
    <name type="scientific">Mucor saturninus</name>
    <dbReference type="NCBI Taxonomy" id="64648"/>
    <lineage>
        <taxon>Eukaryota</taxon>
        <taxon>Fungi</taxon>
        <taxon>Fungi incertae sedis</taxon>
        <taxon>Mucoromycota</taxon>
        <taxon>Mucoromycotina</taxon>
        <taxon>Mucoromycetes</taxon>
        <taxon>Mucorales</taxon>
        <taxon>Mucorineae</taxon>
        <taxon>Mucoraceae</taxon>
        <taxon>Mucor</taxon>
    </lineage>
</organism>
<evidence type="ECO:0000313" key="3">
    <source>
        <dbReference type="EMBL" id="KAG2200295.1"/>
    </source>
</evidence>
<comment type="caution">
    <text evidence="3">The sequence shown here is derived from an EMBL/GenBank/DDBJ whole genome shotgun (WGS) entry which is preliminary data.</text>
</comment>
<evidence type="ECO:0000256" key="2">
    <source>
        <dbReference type="SAM" id="SignalP"/>
    </source>
</evidence>
<dbReference type="EMBL" id="JAEPRD010000085">
    <property type="protein sequence ID" value="KAG2200295.1"/>
    <property type="molecule type" value="Genomic_DNA"/>
</dbReference>
<feature type="signal peptide" evidence="2">
    <location>
        <begin position="1"/>
        <end position="20"/>
    </location>
</feature>
<keyword evidence="2" id="KW-0732">Signal</keyword>
<keyword evidence="4" id="KW-1185">Reference proteome</keyword>
<evidence type="ECO:0000313" key="4">
    <source>
        <dbReference type="Proteomes" id="UP000603453"/>
    </source>
</evidence>
<feature type="region of interest" description="Disordered" evidence="1">
    <location>
        <begin position="185"/>
        <end position="204"/>
    </location>
</feature>
<dbReference type="OrthoDB" id="2283984at2759"/>
<feature type="chain" id="PRO_5034169242" evidence="2">
    <location>
        <begin position="21"/>
        <end position="282"/>
    </location>
</feature>
<gene>
    <name evidence="3" type="ORF">INT47_000288</name>
</gene>
<sequence>MKSSLIIIASSALLAATVNAASIPKRAETPCNIEDSRYFITPLRVSGDKAASYCQTLGGKLVDVDSRNSMDLTAMVNKCLASAERSVRIQTWETNNFGTNHLAMANEVGPPAVNVAPAEQELYALCATVEASEENPASASAQVAIADTPLAEAAAEVVIADTPLAEAEAAAVDIASASANPWAEKAEGSPWAQSASAPMAEASANPWAEKAEVAPLVEPASAPLVDGPGTTLAAAAHDQNRLQANVWGAAGIEGVAAAAVEGVAAVEGAAAIEGAAGASGTV</sequence>
<name>A0A8H7QYQ9_9FUNG</name>
<proteinExistence type="predicted"/>